<keyword evidence="1" id="KW-0233">DNA recombination</keyword>
<evidence type="ECO:0008006" key="4">
    <source>
        <dbReference type="Google" id="ProtNLM"/>
    </source>
</evidence>
<evidence type="ECO:0000313" key="3">
    <source>
        <dbReference type="Proteomes" id="UP000271587"/>
    </source>
</evidence>
<dbReference type="KEGG" id="cgk:CGERO_08435"/>
<dbReference type="GO" id="GO:0006310">
    <property type="term" value="P:DNA recombination"/>
    <property type="evidence" value="ECO:0007669"/>
    <property type="project" value="UniProtKB-KW"/>
</dbReference>
<protein>
    <recommendedName>
        <fullName evidence="4">Tyr recombinase domain-containing protein</fullName>
    </recommendedName>
</protein>
<dbReference type="EMBL" id="CP033897">
    <property type="protein sequence ID" value="AZA11979.1"/>
    <property type="molecule type" value="Genomic_DNA"/>
</dbReference>
<dbReference type="InterPro" id="IPR013762">
    <property type="entry name" value="Integrase-like_cat_sf"/>
</dbReference>
<reference evidence="2 3" key="1">
    <citation type="submission" date="2018-11" db="EMBL/GenBank/DDBJ databases">
        <authorList>
            <person name="Kleinhagauer T."/>
            <person name="Glaeser S.P."/>
            <person name="Spergser J."/>
            <person name="Ruckert C."/>
            <person name="Kaempfer P."/>
            <person name="Busse H.-J."/>
        </authorList>
    </citation>
    <scope>NUCLEOTIDE SEQUENCE [LARGE SCALE GENOMIC DNA]</scope>
    <source>
        <strain evidence="2 3">W8</strain>
    </source>
</reference>
<accession>A0A3G6J1Z2</accession>
<name>A0A3G6J1Z2_9CORY</name>
<dbReference type="Proteomes" id="UP000271587">
    <property type="component" value="Chromosome"/>
</dbReference>
<dbReference type="SUPFAM" id="SSF56349">
    <property type="entry name" value="DNA breaking-rejoining enzymes"/>
    <property type="match status" value="1"/>
</dbReference>
<evidence type="ECO:0000313" key="2">
    <source>
        <dbReference type="EMBL" id="AZA11979.1"/>
    </source>
</evidence>
<gene>
    <name evidence="2" type="ORF">CGERO_08435</name>
</gene>
<proteinExistence type="predicted"/>
<dbReference type="AlphaFoldDB" id="A0A3G6J1Z2"/>
<dbReference type="Gene3D" id="1.10.443.10">
    <property type="entry name" value="Intergrase catalytic core"/>
    <property type="match status" value="1"/>
</dbReference>
<evidence type="ECO:0000256" key="1">
    <source>
        <dbReference type="ARBA" id="ARBA00023172"/>
    </source>
</evidence>
<sequence length="77" mass="9022">MRFGELAGLQVRDVDFEKYRIRVARNAVWIDGETVVGTPKTEQVRSITAPAFVFDMLREQCARKNQWRGFFVDKRTN</sequence>
<dbReference type="InterPro" id="IPR011010">
    <property type="entry name" value="DNA_brk_join_enz"/>
</dbReference>
<keyword evidence="3" id="KW-1185">Reference proteome</keyword>
<organism evidence="2 3">
    <name type="scientific">Corynebacterium gerontici</name>
    <dbReference type="NCBI Taxonomy" id="2079234"/>
    <lineage>
        <taxon>Bacteria</taxon>
        <taxon>Bacillati</taxon>
        <taxon>Actinomycetota</taxon>
        <taxon>Actinomycetes</taxon>
        <taxon>Mycobacteriales</taxon>
        <taxon>Corynebacteriaceae</taxon>
        <taxon>Corynebacterium</taxon>
    </lineage>
</organism>
<dbReference type="GO" id="GO:0003677">
    <property type="term" value="F:DNA binding"/>
    <property type="evidence" value="ECO:0007669"/>
    <property type="project" value="InterPro"/>
</dbReference>
<dbReference type="GO" id="GO:0015074">
    <property type="term" value="P:DNA integration"/>
    <property type="evidence" value="ECO:0007669"/>
    <property type="project" value="InterPro"/>
</dbReference>